<dbReference type="GO" id="GO:0004497">
    <property type="term" value="F:monooxygenase activity"/>
    <property type="evidence" value="ECO:0007669"/>
    <property type="project" value="UniProtKB-KW"/>
</dbReference>
<gene>
    <name evidence="7" type="ORF">M406DRAFT_266750</name>
</gene>
<evidence type="ECO:0000256" key="1">
    <source>
        <dbReference type="ARBA" id="ARBA00007992"/>
    </source>
</evidence>
<feature type="domain" description="FAD-binding" evidence="6">
    <location>
        <begin position="5"/>
        <end position="340"/>
    </location>
</feature>
<dbReference type="InterPro" id="IPR036188">
    <property type="entry name" value="FAD/NAD-bd_sf"/>
</dbReference>
<keyword evidence="2" id="KW-0285">Flavoprotein</keyword>
<protein>
    <submittedName>
        <fullName evidence="7">FAD/NAD(P)-binding domain-containing protein</fullName>
    </submittedName>
</protein>
<dbReference type="RefSeq" id="XP_040773001.1">
    <property type="nucleotide sequence ID" value="XM_040917822.1"/>
</dbReference>
<dbReference type="AlphaFoldDB" id="A0A9P4XVG2"/>
<evidence type="ECO:0000313" key="7">
    <source>
        <dbReference type="EMBL" id="KAF3762022.1"/>
    </source>
</evidence>
<dbReference type="GeneID" id="63834951"/>
<evidence type="ECO:0000256" key="2">
    <source>
        <dbReference type="ARBA" id="ARBA00022630"/>
    </source>
</evidence>
<keyword evidence="8" id="KW-1185">Reference proteome</keyword>
<proteinExistence type="inferred from homology"/>
<dbReference type="Pfam" id="PF01494">
    <property type="entry name" value="FAD_binding_3"/>
    <property type="match status" value="1"/>
</dbReference>
<dbReference type="Gene3D" id="3.50.50.60">
    <property type="entry name" value="FAD/NAD(P)-binding domain"/>
    <property type="match status" value="1"/>
</dbReference>
<evidence type="ECO:0000256" key="5">
    <source>
        <dbReference type="ARBA" id="ARBA00023033"/>
    </source>
</evidence>
<dbReference type="InterPro" id="IPR002938">
    <property type="entry name" value="FAD-bd"/>
</dbReference>
<dbReference type="EMBL" id="MU032351">
    <property type="protein sequence ID" value="KAF3762022.1"/>
    <property type="molecule type" value="Genomic_DNA"/>
</dbReference>
<dbReference type="SUPFAM" id="SSF51905">
    <property type="entry name" value="FAD/NAD(P)-binding domain"/>
    <property type="match status" value="1"/>
</dbReference>
<sequence length="421" mass="45734">MASPKVLVIGGGVAGAVLALILKEKGYSPIVFEKHSMIGEVGATLSLMPNGIHVLGLPSVAVADWIYATAEGLKVFQEFKADGTLLGQSDLPSSYKAKYDYEACGISRTALSKRLSERLHEENIELREHWSLTGFSENDSGATAFFSNGETVSGEFILGCDGLHSSTRAALLKTKGLDPEHPPATYTGMTQTAGITRTPEKIAAMGPGLRNWYGDAIHVVSYTINASHSSWAITRAEEEGTKESWHLYNSNEREAAQRSLLASSGPGGVAQFEPCVQEMFATAERLVKFGLYDRDELAPQLWHGRRVVLVGDAAHPTSPHLGQGANQALEDCYRLGSALPDIGSDGKFDIDTLEGIFAAFSQERGPRTAALVRAARHNGRLRVVTTGQEDCEKRDRHIIETWSDPAKIAAKFKFQIPGRWH</sequence>
<dbReference type="InterPro" id="IPR050493">
    <property type="entry name" value="FAD-dep_Monooxygenase_BioMet"/>
</dbReference>
<keyword evidence="3" id="KW-0274">FAD</keyword>
<keyword evidence="4" id="KW-0560">Oxidoreductase</keyword>
<name>A0A9P4XVG2_CRYP1</name>
<dbReference type="PANTHER" id="PTHR13789">
    <property type="entry name" value="MONOOXYGENASE"/>
    <property type="match status" value="1"/>
</dbReference>
<dbReference type="Proteomes" id="UP000803844">
    <property type="component" value="Unassembled WGS sequence"/>
</dbReference>
<comment type="similarity">
    <text evidence="1">Belongs to the paxM FAD-dependent monooxygenase family.</text>
</comment>
<evidence type="ECO:0000256" key="4">
    <source>
        <dbReference type="ARBA" id="ARBA00023002"/>
    </source>
</evidence>
<dbReference type="PRINTS" id="PR00420">
    <property type="entry name" value="RNGMNOXGNASE"/>
</dbReference>
<dbReference type="GO" id="GO:0071949">
    <property type="term" value="F:FAD binding"/>
    <property type="evidence" value="ECO:0007669"/>
    <property type="project" value="InterPro"/>
</dbReference>
<comment type="caution">
    <text evidence="7">The sequence shown here is derived from an EMBL/GenBank/DDBJ whole genome shotgun (WGS) entry which is preliminary data.</text>
</comment>
<evidence type="ECO:0000256" key="3">
    <source>
        <dbReference type="ARBA" id="ARBA00022827"/>
    </source>
</evidence>
<dbReference type="OrthoDB" id="1878542at2759"/>
<evidence type="ECO:0000259" key="6">
    <source>
        <dbReference type="Pfam" id="PF01494"/>
    </source>
</evidence>
<evidence type="ECO:0000313" key="8">
    <source>
        <dbReference type="Proteomes" id="UP000803844"/>
    </source>
</evidence>
<reference evidence="7" key="1">
    <citation type="journal article" date="2020" name="Phytopathology">
        <title>Genome sequence of the chestnut blight fungus Cryphonectria parasitica EP155: A fundamental resource for an archetypical invasive plant pathogen.</title>
        <authorList>
            <person name="Crouch J.A."/>
            <person name="Dawe A."/>
            <person name="Aerts A."/>
            <person name="Barry K."/>
            <person name="Churchill A.C.L."/>
            <person name="Grimwood J."/>
            <person name="Hillman B."/>
            <person name="Milgroom M.G."/>
            <person name="Pangilinan J."/>
            <person name="Smith M."/>
            <person name="Salamov A."/>
            <person name="Schmutz J."/>
            <person name="Yadav J."/>
            <person name="Grigoriev I.V."/>
            <person name="Nuss D."/>
        </authorList>
    </citation>
    <scope>NUCLEOTIDE SEQUENCE</scope>
    <source>
        <strain evidence="7">EP155</strain>
    </source>
</reference>
<dbReference type="PANTHER" id="PTHR13789:SF309">
    <property type="entry name" value="PUTATIVE (AFU_ORTHOLOGUE AFUA_6G14510)-RELATED"/>
    <property type="match status" value="1"/>
</dbReference>
<organism evidence="7 8">
    <name type="scientific">Cryphonectria parasitica (strain ATCC 38755 / EP155)</name>
    <dbReference type="NCBI Taxonomy" id="660469"/>
    <lineage>
        <taxon>Eukaryota</taxon>
        <taxon>Fungi</taxon>
        <taxon>Dikarya</taxon>
        <taxon>Ascomycota</taxon>
        <taxon>Pezizomycotina</taxon>
        <taxon>Sordariomycetes</taxon>
        <taxon>Sordariomycetidae</taxon>
        <taxon>Diaporthales</taxon>
        <taxon>Cryphonectriaceae</taxon>
        <taxon>Cryphonectria-Endothia species complex</taxon>
        <taxon>Cryphonectria</taxon>
    </lineage>
</organism>
<keyword evidence="5" id="KW-0503">Monooxygenase</keyword>
<accession>A0A9P4XVG2</accession>